<accession>A0A9N9EE79</accession>
<feature type="non-terminal residue" evidence="1">
    <location>
        <position position="1"/>
    </location>
</feature>
<comment type="caution">
    <text evidence="1">The sequence shown here is derived from an EMBL/GenBank/DDBJ whole genome shotgun (WGS) entry which is preliminary data.</text>
</comment>
<dbReference type="EMBL" id="CAJVPP010006175">
    <property type="protein sequence ID" value="CAG8674889.1"/>
    <property type="molecule type" value="Genomic_DNA"/>
</dbReference>
<evidence type="ECO:0000313" key="2">
    <source>
        <dbReference type="Proteomes" id="UP000789375"/>
    </source>
</evidence>
<name>A0A9N9EE79_FUNMO</name>
<dbReference type="AlphaFoldDB" id="A0A9N9EE79"/>
<gene>
    <name evidence="1" type="ORF">FMOSSE_LOCUS12595</name>
</gene>
<organism evidence="1 2">
    <name type="scientific">Funneliformis mosseae</name>
    <name type="common">Endomycorrhizal fungus</name>
    <name type="synonym">Glomus mosseae</name>
    <dbReference type="NCBI Taxonomy" id="27381"/>
    <lineage>
        <taxon>Eukaryota</taxon>
        <taxon>Fungi</taxon>
        <taxon>Fungi incertae sedis</taxon>
        <taxon>Mucoromycota</taxon>
        <taxon>Glomeromycotina</taxon>
        <taxon>Glomeromycetes</taxon>
        <taxon>Glomerales</taxon>
        <taxon>Glomeraceae</taxon>
        <taxon>Funneliformis</taxon>
    </lineage>
</organism>
<reference evidence="1" key="1">
    <citation type="submission" date="2021-06" db="EMBL/GenBank/DDBJ databases">
        <authorList>
            <person name="Kallberg Y."/>
            <person name="Tangrot J."/>
            <person name="Rosling A."/>
        </authorList>
    </citation>
    <scope>NUCLEOTIDE SEQUENCE</scope>
    <source>
        <strain evidence="1">87-6 pot B 2015</strain>
    </source>
</reference>
<evidence type="ECO:0000313" key="1">
    <source>
        <dbReference type="EMBL" id="CAG8674889.1"/>
    </source>
</evidence>
<keyword evidence="2" id="KW-1185">Reference proteome</keyword>
<dbReference type="Proteomes" id="UP000789375">
    <property type="component" value="Unassembled WGS sequence"/>
</dbReference>
<protein>
    <submittedName>
        <fullName evidence="1">1142_t:CDS:1</fullName>
    </submittedName>
</protein>
<proteinExistence type="predicted"/>
<sequence length="141" mass="16800">IKELELSKKKVDDEIQLLYSFLLNEIGSKDLDNLKELLAGRKLTEILSELDNRKQVIQNLDSDLTIKREELSNVCSQSKYFEEKTKTQEKEANTKKEIINMLEKTIKKRDEEYREQIMAIFAYLAKDRQFEYRIKAFFILN</sequence>